<sequence>MFLKLVEHFERLVVMSGNRLTSSILRGLTDVDKIYFPNSRNYDTSHPRIVYAFRMPEEYIERRLIELCPPGEESMNDLRDYFRTKFAALWPENRIRLAPIHTGENEYAMGLVFADSLEKVWMMPPGTVLENLKEIMTAEGIKSEPAFYFAEREQ</sequence>
<reference evidence="1" key="1">
    <citation type="submission" date="2018-04" db="EMBL/GenBank/DDBJ databases">
        <title>Whole genome sequencing of Hypsizygus marmoreus.</title>
        <authorList>
            <person name="Choi I.-G."/>
            <person name="Min B."/>
            <person name="Kim J.-G."/>
            <person name="Kim S."/>
            <person name="Oh Y.-L."/>
            <person name="Kong W.-S."/>
            <person name="Park H."/>
            <person name="Jeong J."/>
            <person name="Song E.-S."/>
        </authorList>
    </citation>
    <scope>NUCLEOTIDE SEQUENCE [LARGE SCALE GENOMIC DNA]</scope>
    <source>
        <strain evidence="1">51987-8</strain>
    </source>
</reference>
<keyword evidence="2" id="KW-1185">Reference proteome</keyword>
<dbReference type="EMBL" id="LUEZ02000048">
    <property type="protein sequence ID" value="RDB22911.1"/>
    <property type="molecule type" value="Genomic_DNA"/>
</dbReference>
<dbReference type="AlphaFoldDB" id="A0A369JL23"/>
<dbReference type="Proteomes" id="UP000076154">
    <property type="component" value="Unassembled WGS sequence"/>
</dbReference>
<comment type="caution">
    <text evidence="1">The sequence shown here is derived from an EMBL/GenBank/DDBJ whole genome shotgun (WGS) entry which is preliminary data.</text>
</comment>
<name>A0A369JL23_HYPMA</name>
<protein>
    <submittedName>
        <fullName evidence="1">Uncharacterized protein</fullName>
    </submittedName>
</protein>
<evidence type="ECO:0000313" key="1">
    <source>
        <dbReference type="EMBL" id="RDB22911.1"/>
    </source>
</evidence>
<gene>
    <name evidence="1" type="ORF">Hypma_009738</name>
</gene>
<organism evidence="1 2">
    <name type="scientific">Hypsizygus marmoreus</name>
    <name type="common">White beech mushroom</name>
    <name type="synonym">Agaricus marmoreus</name>
    <dbReference type="NCBI Taxonomy" id="39966"/>
    <lineage>
        <taxon>Eukaryota</taxon>
        <taxon>Fungi</taxon>
        <taxon>Dikarya</taxon>
        <taxon>Basidiomycota</taxon>
        <taxon>Agaricomycotina</taxon>
        <taxon>Agaricomycetes</taxon>
        <taxon>Agaricomycetidae</taxon>
        <taxon>Agaricales</taxon>
        <taxon>Tricholomatineae</taxon>
        <taxon>Lyophyllaceae</taxon>
        <taxon>Hypsizygus</taxon>
    </lineage>
</organism>
<proteinExistence type="predicted"/>
<evidence type="ECO:0000313" key="2">
    <source>
        <dbReference type="Proteomes" id="UP000076154"/>
    </source>
</evidence>
<dbReference type="InParanoid" id="A0A369JL23"/>
<accession>A0A369JL23</accession>